<feature type="transmembrane region" description="Helical" evidence="2">
    <location>
        <begin position="721"/>
        <end position="746"/>
    </location>
</feature>
<dbReference type="EMBL" id="BFAD01000003">
    <property type="protein sequence ID" value="GBE81170.1"/>
    <property type="molecule type" value="Genomic_DNA"/>
</dbReference>
<keyword evidence="3" id="KW-0732">Signal</keyword>
<evidence type="ECO:0000256" key="1">
    <source>
        <dbReference type="SAM" id="MobiDB-lite"/>
    </source>
</evidence>
<dbReference type="Pfam" id="PF16335">
    <property type="entry name" value="GtaA_6_Hairpin"/>
    <property type="match status" value="1"/>
</dbReference>
<reference evidence="6 7" key="1">
    <citation type="journal article" date="2018" name="Sci. Rep.">
        <title>Genome sequence of the cauliflower mushroom Sparassis crispa (Hanabiratake) and its association with beneficial usage.</title>
        <authorList>
            <person name="Kiyama R."/>
            <person name="Furutani Y."/>
            <person name="Kawaguchi K."/>
            <person name="Nakanishi T."/>
        </authorList>
    </citation>
    <scope>NUCLEOTIDE SEQUENCE [LARGE SCALE GENOMIC DNA]</scope>
</reference>
<name>A0A401GG61_9APHY</name>
<dbReference type="GeneID" id="38778087"/>
<keyword evidence="2" id="KW-0472">Membrane</keyword>
<sequence length="885" mass="94946">MFQCLLLLLSALSLVHAQNTGSSQTFYPAAVPLAVRSPYFSAWLPTLNTSLPVSNTWPSFWALNNPSPVLGWAGHIRIDSQTYKWLGNANEPFNVSNLTSTQVTPTRTVFSLQAGPMDLTVTFLSPIEPSDLVRQSMPFSYVALDATSNDGKPHNVQVYSDISGEWLSANRTQVMTWNTTHGANAIYHTLSLQSPSPMTEDSGQAEDGTAVYAMSTSLNPTFQVNEDTTCRGQFAQSGSLTNEGEGSNVHDISTPWFPVFALSADLGTINSTSSPVVWAIGFVRDPSIEYTNSTGETELRSPYYRTQYDGIDEVIEAFLSDFSNAQTRSVTLDEKILQDASAISADYGDLVSLAARQTFGGIDITVSNGTDGQWNTTDVKIFMKDIGTSGRISPVEVLYAAFPTFLYLNASYGKPLLSPLLEFQDSPRYTLSYAAQDLGTSYPVAQGDTSPNQQGVEQSGNMLIMALAHARATGDGSLLGEHYGLFKQWGNYLVNNSKTPINQISADDQEAANMTNLAIKGIIAIQAMSEISRAVGENADAQNFANNAAAYAATWQSLAESASQNHLLFSYGEANSWALMYNLYADLLLGTRLVSETVYDQQAAYYEALSQSNPYTFGLPIDSDAATKGNSAWLLFTAATCQNTSVRDSLVAMAWKHAAFNQTAAVFPTTYLVDTGAGTRGMASPGQGAVFAPLALNIANVTIVVPQATGSSSTTKHTINVGAIVGGGVVGGICGLALVALVAFLYRRRAQRLKLGGFEGENVVIYDPTQEPLVHQVTPFAPASRPLPSLPVDSPTVYSSKAREHLEAGLMAGPSPASSYTSTSQAPSSREPPTTFGSDTQPATVSSPIVSPSDVRDLRAEVEILRRVMQDIHAERLEPPPGYVG</sequence>
<organism evidence="6 7">
    <name type="scientific">Sparassis crispa</name>
    <dbReference type="NCBI Taxonomy" id="139825"/>
    <lineage>
        <taxon>Eukaryota</taxon>
        <taxon>Fungi</taxon>
        <taxon>Dikarya</taxon>
        <taxon>Basidiomycota</taxon>
        <taxon>Agaricomycotina</taxon>
        <taxon>Agaricomycetes</taxon>
        <taxon>Polyporales</taxon>
        <taxon>Sparassidaceae</taxon>
        <taxon>Sparassis</taxon>
    </lineage>
</organism>
<evidence type="ECO:0000259" key="5">
    <source>
        <dbReference type="Pfam" id="PF17168"/>
    </source>
</evidence>
<dbReference type="OrthoDB" id="3918848at2759"/>
<comment type="caution">
    <text evidence="6">The sequence shown here is derived from an EMBL/GenBank/DDBJ whole genome shotgun (WGS) entry which is preliminary data.</text>
</comment>
<evidence type="ECO:0000313" key="6">
    <source>
        <dbReference type="EMBL" id="GBE81170.1"/>
    </source>
</evidence>
<gene>
    <name evidence="6" type="ORF">SCP_0308960</name>
</gene>
<protein>
    <submittedName>
        <fullName evidence="6">Glutaminase A</fullName>
    </submittedName>
</protein>
<dbReference type="PANTHER" id="PTHR31987:SF14">
    <property type="entry name" value="PUTATIVE (AFU_ORTHOLOGUE AFUA_6G09910)-RELATED"/>
    <property type="match status" value="1"/>
</dbReference>
<keyword evidence="2" id="KW-1133">Transmembrane helix</keyword>
<evidence type="ECO:0000259" key="4">
    <source>
        <dbReference type="Pfam" id="PF16335"/>
    </source>
</evidence>
<feature type="compositionally biased region" description="Low complexity" evidence="1">
    <location>
        <begin position="814"/>
        <end position="829"/>
    </location>
</feature>
<dbReference type="InterPro" id="IPR033433">
    <property type="entry name" value="GtaA_N"/>
</dbReference>
<dbReference type="InterPro" id="IPR052743">
    <property type="entry name" value="Glutaminase_GtaA"/>
</dbReference>
<feature type="chain" id="PRO_5019063730" evidence="3">
    <location>
        <begin position="18"/>
        <end position="885"/>
    </location>
</feature>
<feature type="compositionally biased region" description="Polar residues" evidence="1">
    <location>
        <begin position="831"/>
        <end position="850"/>
    </location>
</feature>
<feature type="domain" description="Glutaminase A central" evidence="4">
    <location>
        <begin position="344"/>
        <end position="693"/>
    </location>
</feature>
<dbReference type="PANTHER" id="PTHR31987">
    <property type="entry name" value="GLUTAMINASE A-RELATED"/>
    <property type="match status" value="1"/>
</dbReference>
<keyword evidence="2" id="KW-0812">Transmembrane</keyword>
<dbReference type="STRING" id="139825.A0A401GG61"/>
<dbReference type="RefSeq" id="XP_027612083.1">
    <property type="nucleotide sequence ID" value="XM_027756282.1"/>
</dbReference>
<evidence type="ECO:0000256" key="3">
    <source>
        <dbReference type="SAM" id="SignalP"/>
    </source>
</evidence>
<accession>A0A401GG61</accession>
<dbReference type="Proteomes" id="UP000287166">
    <property type="component" value="Unassembled WGS sequence"/>
</dbReference>
<dbReference type="AlphaFoldDB" id="A0A401GG61"/>
<keyword evidence="7" id="KW-1185">Reference proteome</keyword>
<feature type="domain" description="Glutaminase A N-terminal" evidence="5">
    <location>
        <begin position="106"/>
        <end position="339"/>
    </location>
</feature>
<evidence type="ECO:0000313" key="7">
    <source>
        <dbReference type="Proteomes" id="UP000287166"/>
    </source>
</evidence>
<proteinExistence type="predicted"/>
<feature type="signal peptide" evidence="3">
    <location>
        <begin position="1"/>
        <end position="17"/>
    </location>
</feature>
<dbReference type="InParanoid" id="A0A401GG61"/>
<evidence type="ECO:0000256" key="2">
    <source>
        <dbReference type="SAM" id="Phobius"/>
    </source>
</evidence>
<dbReference type="Pfam" id="PF17168">
    <property type="entry name" value="DUF5127"/>
    <property type="match status" value="1"/>
</dbReference>
<feature type="region of interest" description="Disordered" evidence="1">
    <location>
        <begin position="811"/>
        <end position="855"/>
    </location>
</feature>
<dbReference type="InterPro" id="IPR032514">
    <property type="entry name" value="GtaA_central"/>
</dbReference>